<evidence type="ECO:0000313" key="3">
    <source>
        <dbReference type="Proteomes" id="UP001065174"/>
    </source>
</evidence>
<dbReference type="InterPro" id="IPR000772">
    <property type="entry name" value="Ricin_B_lectin"/>
</dbReference>
<keyword evidence="3" id="KW-1185">Reference proteome</keyword>
<reference evidence="2" key="1">
    <citation type="submission" date="2022-09" db="EMBL/GenBank/DDBJ databases">
        <title>Comparative genomics and taxonomic characterization of three novel marine species of genus Reichenbachiella exhibiting antioxidant and polysaccharide degradation activities.</title>
        <authorList>
            <person name="Muhammad N."/>
            <person name="Lee Y.-J."/>
            <person name="Ko J."/>
            <person name="Kim S.-G."/>
        </authorList>
    </citation>
    <scope>NUCLEOTIDE SEQUENCE</scope>
    <source>
        <strain evidence="2">BKB1-1</strain>
    </source>
</reference>
<dbReference type="SMART" id="SM00458">
    <property type="entry name" value="RICIN"/>
    <property type="match status" value="1"/>
</dbReference>
<dbReference type="Pfam" id="PF08787">
    <property type="entry name" value="Alginate_lyase2"/>
    <property type="match status" value="1"/>
</dbReference>
<feature type="domain" description="Ricin B lectin" evidence="1">
    <location>
        <begin position="53"/>
        <end position="189"/>
    </location>
</feature>
<organism evidence="2 3">
    <name type="scientific">Reichenbachiella agarivorans</name>
    <dbReference type="NCBI Taxonomy" id="2979464"/>
    <lineage>
        <taxon>Bacteria</taxon>
        <taxon>Pseudomonadati</taxon>
        <taxon>Bacteroidota</taxon>
        <taxon>Cytophagia</taxon>
        <taxon>Cytophagales</taxon>
        <taxon>Reichenbachiellaceae</taxon>
        <taxon>Reichenbachiella</taxon>
    </lineage>
</organism>
<dbReference type="EMBL" id="CP106679">
    <property type="protein sequence ID" value="UXP32493.1"/>
    <property type="molecule type" value="Genomic_DNA"/>
</dbReference>
<dbReference type="PROSITE" id="PS51257">
    <property type="entry name" value="PROKAR_LIPOPROTEIN"/>
    <property type="match status" value="1"/>
</dbReference>
<evidence type="ECO:0000313" key="2">
    <source>
        <dbReference type="EMBL" id="UXP32493.1"/>
    </source>
</evidence>
<dbReference type="Proteomes" id="UP001065174">
    <property type="component" value="Chromosome"/>
</dbReference>
<sequence>MYNYYKATKGLKGLFVLALATLLIYGCNDELVLPSEELSTIVDEESAVPTAGTTYYLKSRKSGRYADVKDFSHSNGGIIHQWNYTGALNQQWEVLSVGSGQFRLKSVESGKSFDIAGSSTANKAYLQQWAYGGASNQKFTFTSAGSGYYMIKAVHSGKALDGTGQTANGTRIWQWTYNSGNQNQHWLFEEVGGSTGGGGGSSGSSYPGALLGLTTSNWKLNCFTGSPSSSTYRDDVLDYTGKTFSNYSDANYFYVDGDYAVFRVYRGQPGSSNSGNPRVELREMKNGNEAAWSGSSGNNTMTWVARIDQLGKSASGNDGVTCFGQIHGDGDTVDDVIRVQFLGSVNQSSGAVKLKISGYVTEELQGGSKTYTGYSLDTDYTFKLTYNSSTVKFYVNGSQVFSQSMSGEDTSNNYFKVGNYMQSVQGASYDGSHAIVKIKSLSFTH</sequence>
<gene>
    <name evidence="2" type="ORF">N6H18_00695</name>
</gene>
<name>A0ABY6CPP2_9BACT</name>
<protein>
    <submittedName>
        <fullName evidence="2">RICIN domain-containing protein</fullName>
    </submittedName>
</protein>
<dbReference type="SUPFAM" id="SSF49899">
    <property type="entry name" value="Concanavalin A-like lectins/glucanases"/>
    <property type="match status" value="1"/>
</dbReference>
<dbReference type="InterPro" id="IPR013320">
    <property type="entry name" value="ConA-like_dom_sf"/>
</dbReference>
<accession>A0ABY6CPP2</accession>
<dbReference type="Gene3D" id="2.80.10.50">
    <property type="match status" value="2"/>
</dbReference>
<dbReference type="RefSeq" id="WP_262309928.1">
    <property type="nucleotide sequence ID" value="NZ_CP106679.1"/>
</dbReference>
<dbReference type="Pfam" id="PF14200">
    <property type="entry name" value="RicinB_lectin_2"/>
    <property type="match status" value="2"/>
</dbReference>
<dbReference type="Gene3D" id="2.60.120.200">
    <property type="match status" value="1"/>
</dbReference>
<dbReference type="SUPFAM" id="SSF50370">
    <property type="entry name" value="Ricin B-like lectins"/>
    <property type="match status" value="1"/>
</dbReference>
<dbReference type="InterPro" id="IPR035992">
    <property type="entry name" value="Ricin_B-like_lectins"/>
</dbReference>
<proteinExistence type="predicted"/>
<dbReference type="PROSITE" id="PS50231">
    <property type="entry name" value="RICIN_B_LECTIN"/>
    <property type="match status" value="1"/>
</dbReference>
<dbReference type="InterPro" id="IPR014895">
    <property type="entry name" value="Alginate_lyase_2"/>
</dbReference>
<evidence type="ECO:0000259" key="1">
    <source>
        <dbReference type="SMART" id="SM00458"/>
    </source>
</evidence>
<dbReference type="CDD" id="cd00161">
    <property type="entry name" value="beta-trefoil_Ricin-like"/>
    <property type="match status" value="1"/>
</dbReference>